<comment type="caution">
    <text evidence="2">The sequence shown here is derived from an EMBL/GenBank/DDBJ whole genome shotgun (WGS) entry which is preliminary data.</text>
</comment>
<evidence type="ECO:0000259" key="1">
    <source>
        <dbReference type="Pfam" id="PF12017"/>
    </source>
</evidence>
<sequence length="670" mass="78008">MNNKDDNCDTSVLSDDIFTLKGEEFFRVIRPLIGEVACNILEIQMIDSAENFLNTNDIFDIFKYDSDDIDAIKSKSCFKMKDGQYIVRTGVLNNMTYLKTVLKKKFEEQHIFLNNLQKEKIYELINRNPILQSLIAWYSRNEFANNDINKNHSFMLSFIDTITKNIVKQKQNYRYDDSMKDFAVVLYTLGGKQVYEFVRINIIGALPNLTTLKKLISSTDAILTEGRFCFDALQQYLDSVKTNSFVGFVTKLSNGVPIPDYYQTDSFEELQFWFNNIEKSNLLNIHMFQPIPQLNRANAPASFLMSAYGVDSTSTAIEILHRWIYIFNNCSKSQIRIIGFSTGLELAWCVVFVCRLWWAWLQNTNNVNISTENKNKNFITRTAYWSVEINAHMLLYLILLVKENQLPKEALHIYLFNSQSCESMFRNTRSLSGAFSTIVNFTVADFLGRSKKLSILNKIKCQQQDNEYDKRLFFPTHHKHKNDNSLVAQEKLDDVYTLDVEQIVFNSYKMALSLIEPLNIISVLKEYHLLNLNSLSKYTFNHLNTRSTIKAKTSSNSELAIDYYEDDEDEEDDDDYLDHNEIISNSDEDSESLNESFDDDEENLEIMKNDFNGINIRDKINMEQENCYFKIKINGVVKYMHKQTACWILTEENGKVSTDRLSRVMQTNKK</sequence>
<name>A0A815MCS2_9BILA</name>
<gene>
    <name evidence="2" type="ORF">ZHD862_LOCUS34008</name>
</gene>
<dbReference type="EMBL" id="CAJNOT010004227">
    <property type="protein sequence ID" value="CAF1422428.1"/>
    <property type="molecule type" value="Genomic_DNA"/>
</dbReference>
<feature type="domain" description="THAP9-like helix-turn-helix" evidence="1">
    <location>
        <begin position="146"/>
        <end position="214"/>
    </location>
</feature>
<dbReference type="InterPro" id="IPR021896">
    <property type="entry name" value="THAP9-like_HTH"/>
</dbReference>
<evidence type="ECO:0000313" key="2">
    <source>
        <dbReference type="EMBL" id="CAF1422428.1"/>
    </source>
</evidence>
<dbReference type="Pfam" id="PF12017">
    <property type="entry name" value="Tnp_P_element"/>
    <property type="match status" value="1"/>
</dbReference>
<accession>A0A815MCS2</accession>
<dbReference type="Proteomes" id="UP000663864">
    <property type="component" value="Unassembled WGS sequence"/>
</dbReference>
<dbReference type="AlphaFoldDB" id="A0A815MCS2"/>
<reference evidence="2" key="1">
    <citation type="submission" date="2021-02" db="EMBL/GenBank/DDBJ databases">
        <authorList>
            <person name="Nowell W R."/>
        </authorList>
    </citation>
    <scope>NUCLEOTIDE SEQUENCE</scope>
</reference>
<protein>
    <recommendedName>
        <fullName evidence="1">THAP9-like helix-turn-helix domain-containing protein</fullName>
    </recommendedName>
</protein>
<proteinExistence type="predicted"/>
<evidence type="ECO:0000313" key="3">
    <source>
        <dbReference type="Proteomes" id="UP000663864"/>
    </source>
</evidence>
<organism evidence="2 3">
    <name type="scientific">Rotaria sordida</name>
    <dbReference type="NCBI Taxonomy" id="392033"/>
    <lineage>
        <taxon>Eukaryota</taxon>
        <taxon>Metazoa</taxon>
        <taxon>Spiralia</taxon>
        <taxon>Gnathifera</taxon>
        <taxon>Rotifera</taxon>
        <taxon>Eurotatoria</taxon>
        <taxon>Bdelloidea</taxon>
        <taxon>Philodinida</taxon>
        <taxon>Philodinidae</taxon>
        <taxon>Rotaria</taxon>
    </lineage>
</organism>